<evidence type="ECO:0000256" key="2">
    <source>
        <dbReference type="SAM" id="Phobius"/>
    </source>
</evidence>
<feature type="domain" description="DUF7928" evidence="4">
    <location>
        <begin position="47"/>
        <end position="206"/>
    </location>
</feature>
<dbReference type="Proteomes" id="UP000504636">
    <property type="component" value="Unplaced"/>
</dbReference>
<feature type="transmembrane region" description="Helical" evidence="2">
    <location>
        <begin position="265"/>
        <end position="288"/>
    </location>
</feature>
<name>A0A6A6Z1H2_9PEZI</name>
<dbReference type="Pfam" id="PF25550">
    <property type="entry name" value="DUF7928"/>
    <property type="match status" value="1"/>
</dbReference>
<protein>
    <recommendedName>
        <fullName evidence="8">Glycosyltransferase 2-like domain-containing protein</fullName>
    </recommendedName>
</protein>
<reference evidence="7" key="3">
    <citation type="submission" date="2025-04" db="UniProtKB">
        <authorList>
            <consortium name="RefSeq"/>
        </authorList>
    </citation>
    <scope>IDENTIFICATION</scope>
    <source>
        <strain evidence="7">CBS 304.34</strain>
    </source>
</reference>
<sequence length="680" mass="75084">MSPNYSLSSSSGSATGSSSPASSPSTQDTQEPQTTQLEATMGRDTARYTAMVKFLSGKITVRQWLPLANAKDYETCFGVLLRKSRGCYICEPERINSNLLAAVRSLNVEVAFTMSTETTRVIFSTLQNRQTDIRMQNGSQLQIVESLAEIASTSRKVKKFQYGCLVRKEMIALVWYDDLQHIISHGGDFEEKLLALVWGSGGSSFSNSDCPVGTIETTAIASPLAPTFSPPCESKKGPDGISEQVVAEMEEELAYTDGESLGRPVVFTSAVFVGLALLIGLSTSQLIYQAMIDGYWIRLALLAVEPVLLLFGLFFGIIFGDICQAVGPISSVKRNSRFHSAVKPSISRAYTEGFIPPPIVIQLPVYKESLTGVIISTVESLKAAISHYESHGVQHSAGVMKVLYDYFENGIAFFTDMIYSSVKFSIGSGEGVSFVGHNAFLRWHAIQSVGRVGDDGFVTYWSESHVSEDFEISLQLQIAGNLVRLATYHGDEFKEDYALAAGLPLTLLNYILIGWFNGRLDKFYVDSWKIFLALIVVFTFISNIALAILHYRLGDKGFGAAMLENFKWAPMFILFFSDISFHLSLALLAHMFSINMQWGATAKEKENSNFFKEIPKIFKSFKWMYICLIPVVGGMIYLGIWAPRGWQINGATAVVPLAVMVGCHLLLPLLLNPSLMVFNY</sequence>
<keyword evidence="2" id="KW-0812">Transmembrane</keyword>
<dbReference type="EMBL" id="MU003695">
    <property type="protein sequence ID" value="KAF2814134.1"/>
    <property type="molecule type" value="Genomic_DNA"/>
</dbReference>
<evidence type="ECO:0008006" key="8">
    <source>
        <dbReference type="Google" id="ProtNLM"/>
    </source>
</evidence>
<proteinExistence type="predicted"/>
<feature type="transmembrane region" description="Helical" evidence="2">
    <location>
        <begin position="295"/>
        <end position="319"/>
    </location>
</feature>
<feature type="domain" description="Glycosyltransferase 2-like" evidence="3">
    <location>
        <begin position="378"/>
        <end position="497"/>
    </location>
</feature>
<evidence type="ECO:0000313" key="5">
    <source>
        <dbReference type="EMBL" id="KAF2814134.1"/>
    </source>
</evidence>
<dbReference type="InterPro" id="IPR057688">
    <property type="entry name" value="DUF7928"/>
</dbReference>
<dbReference type="PANTHER" id="PTHR35408">
    <property type="entry name" value="CHROMOSOME 15, WHOLE GENOME SHOTGUN SEQUENCE"/>
    <property type="match status" value="1"/>
</dbReference>
<dbReference type="GeneID" id="54465993"/>
<dbReference type="InterPro" id="IPR001173">
    <property type="entry name" value="Glyco_trans_2-like"/>
</dbReference>
<feature type="compositionally biased region" description="Low complexity" evidence="1">
    <location>
        <begin position="8"/>
        <end position="26"/>
    </location>
</feature>
<feature type="transmembrane region" description="Helical" evidence="2">
    <location>
        <begin position="497"/>
        <end position="518"/>
    </location>
</feature>
<evidence type="ECO:0000313" key="6">
    <source>
        <dbReference type="Proteomes" id="UP000504636"/>
    </source>
</evidence>
<evidence type="ECO:0000313" key="7">
    <source>
        <dbReference type="RefSeq" id="XP_033581098.1"/>
    </source>
</evidence>
<accession>A0A6A6Z1H2</accession>
<reference evidence="5 7" key="1">
    <citation type="journal article" date="2020" name="Stud. Mycol.">
        <title>101 Dothideomycetes genomes: a test case for predicting lifestyles and emergence of pathogens.</title>
        <authorList>
            <person name="Haridas S."/>
            <person name="Albert R."/>
            <person name="Binder M."/>
            <person name="Bloem J."/>
            <person name="Labutti K."/>
            <person name="Salamov A."/>
            <person name="Andreopoulos B."/>
            <person name="Baker S."/>
            <person name="Barry K."/>
            <person name="Bills G."/>
            <person name="Bluhm B."/>
            <person name="Cannon C."/>
            <person name="Castanera R."/>
            <person name="Culley D."/>
            <person name="Daum C."/>
            <person name="Ezra D."/>
            <person name="Gonzalez J."/>
            <person name="Henrissat B."/>
            <person name="Kuo A."/>
            <person name="Liang C."/>
            <person name="Lipzen A."/>
            <person name="Lutzoni F."/>
            <person name="Magnuson J."/>
            <person name="Mondo S."/>
            <person name="Nolan M."/>
            <person name="Ohm R."/>
            <person name="Pangilinan J."/>
            <person name="Park H.-J."/>
            <person name="Ramirez L."/>
            <person name="Alfaro M."/>
            <person name="Sun H."/>
            <person name="Tritt A."/>
            <person name="Yoshinaga Y."/>
            <person name="Zwiers L.-H."/>
            <person name="Turgeon B."/>
            <person name="Goodwin S."/>
            <person name="Spatafora J."/>
            <person name="Crous P."/>
            <person name="Grigoriev I."/>
        </authorList>
    </citation>
    <scope>NUCLEOTIDE SEQUENCE</scope>
    <source>
        <strain evidence="5 7">CBS 304.34</strain>
    </source>
</reference>
<feature type="transmembrane region" description="Helical" evidence="2">
    <location>
        <begin position="530"/>
        <end position="551"/>
    </location>
</feature>
<evidence type="ECO:0000259" key="4">
    <source>
        <dbReference type="Pfam" id="PF25550"/>
    </source>
</evidence>
<gene>
    <name evidence="5 7" type="ORF">BDZ99DRAFT_516746</name>
</gene>
<dbReference type="Pfam" id="PF13632">
    <property type="entry name" value="Glyco_trans_2_3"/>
    <property type="match status" value="1"/>
</dbReference>
<feature type="region of interest" description="Disordered" evidence="1">
    <location>
        <begin position="1"/>
        <end position="34"/>
    </location>
</feature>
<keyword evidence="2" id="KW-1133">Transmembrane helix</keyword>
<dbReference type="PANTHER" id="PTHR35408:SF2">
    <property type="entry name" value="GLYCOSYLTRANSFERASE 2-LIKE DOMAIN-CONTAINING PROTEIN"/>
    <property type="match status" value="1"/>
</dbReference>
<feature type="transmembrane region" description="Helical" evidence="2">
    <location>
        <begin position="571"/>
        <end position="589"/>
    </location>
</feature>
<organism evidence="5">
    <name type="scientific">Mytilinidion resinicola</name>
    <dbReference type="NCBI Taxonomy" id="574789"/>
    <lineage>
        <taxon>Eukaryota</taxon>
        <taxon>Fungi</taxon>
        <taxon>Dikarya</taxon>
        <taxon>Ascomycota</taxon>
        <taxon>Pezizomycotina</taxon>
        <taxon>Dothideomycetes</taxon>
        <taxon>Pleosporomycetidae</taxon>
        <taxon>Mytilinidiales</taxon>
        <taxon>Mytilinidiaceae</taxon>
        <taxon>Mytilinidion</taxon>
    </lineage>
</organism>
<feature type="transmembrane region" description="Helical" evidence="2">
    <location>
        <begin position="623"/>
        <end position="642"/>
    </location>
</feature>
<feature type="transmembrane region" description="Helical" evidence="2">
    <location>
        <begin position="648"/>
        <end position="671"/>
    </location>
</feature>
<dbReference type="RefSeq" id="XP_033581098.1">
    <property type="nucleotide sequence ID" value="XM_033725100.1"/>
</dbReference>
<reference evidence="7" key="2">
    <citation type="submission" date="2020-04" db="EMBL/GenBank/DDBJ databases">
        <authorList>
            <consortium name="NCBI Genome Project"/>
        </authorList>
    </citation>
    <scope>NUCLEOTIDE SEQUENCE</scope>
    <source>
        <strain evidence="7">CBS 304.34</strain>
    </source>
</reference>
<evidence type="ECO:0000256" key="1">
    <source>
        <dbReference type="SAM" id="MobiDB-lite"/>
    </source>
</evidence>
<dbReference type="OrthoDB" id="38531at2759"/>
<keyword evidence="2" id="KW-0472">Membrane</keyword>
<keyword evidence="6" id="KW-1185">Reference proteome</keyword>
<dbReference type="AlphaFoldDB" id="A0A6A6Z1H2"/>
<evidence type="ECO:0000259" key="3">
    <source>
        <dbReference type="Pfam" id="PF13632"/>
    </source>
</evidence>